<evidence type="ECO:0000313" key="3">
    <source>
        <dbReference type="Proteomes" id="UP000186917"/>
    </source>
</evidence>
<feature type="signal peptide" evidence="1">
    <location>
        <begin position="1"/>
        <end position="26"/>
    </location>
</feature>
<reference evidence="3" key="1">
    <citation type="submission" date="2017-01" db="EMBL/GenBank/DDBJ databases">
        <authorList>
            <person name="Varghese N."/>
            <person name="Submissions S."/>
        </authorList>
    </citation>
    <scope>NUCLEOTIDE SEQUENCE [LARGE SCALE GENOMIC DNA]</scope>
    <source>
        <strain evidence="3">DSM 21054</strain>
    </source>
</reference>
<name>A0A1N7PTX1_9BACT</name>
<evidence type="ECO:0008006" key="4">
    <source>
        <dbReference type="Google" id="ProtNLM"/>
    </source>
</evidence>
<dbReference type="AlphaFoldDB" id="A0A1N7PTX1"/>
<protein>
    <recommendedName>
        <fullName evidence="4">Outer membrane protein beta-barrel domain-containing protein</fullName>
    </recommendedName>
</protein>
<dbReference type="EMBL" id="FTOR01000004">
    <property type="protein sequence ID" value="SIT14012.1"/>
    <property type="molecule type" value="Genomic_DNA"/>
</dbReference>
<accession>A0A1N7PTX1</accession>
<proteinExistence type="predicted"/>
<keyword evidence="3" id="KW-1185">Reference proteome</keyword>
<organism evidence="2 3">
    <name type="scientific">Filimonas lacunae</name>
    <dbReference type="NCBI Taxonomy" id="477680"/>
    <lineage>
        <taxon>Bacteria</taxon>
        <taxon>Pseudomonadati</taxon>
        <taxon>Bacteroidota</taxon>
        <taxon>Chitinophagia</taxon>
        <taxon>Chitinophagales</taxon>
        <taxon>Chitinophagaceae</taxon>
        <taxon>Filimonas</taxon>
    </lineage>
</organism>
<feature type="chain" id="PRO_5012342729" description="Outer membrane protein beta-barrel domain-containing protein" evidence="1">
    <location>
        <begin position="27"/>
        <end position="194"/>
    </location>
</feature>
<dbReference type="Proteomes" id="UP000186917">
    <property type="component" value="Unassembled WGS sequence"/>
</dbReference>
<keyword evidence="1" id="KW-0732">Signal</keyword>
<gene>
    <name evidence="2" type="ORF">SAMN05421788_10450</name>
</gene>
<evidence type="ECO:0000313" key="2">
    <source>
        <dbReference type="EMBL" id="SIT14012.1"/>
    </source>
</evidence>
<evidence type="ECO:0000256" key="1">
    <source>
        <dbReference type="SAM" id="SignalP"/>
    </source>
</evidence>
<sequence>MKRLLKAGAITLSLLLAAGVSTYAQNATTSKVNTDGRPSGVLLSVGPEVGLPVGSLKDGYNWSMGGSVQAELPIVKKSLYVLLNAGYNNFFAKDDIAGAKDLQLIPVKAGLKFYAYKGLYVQGSAGASFVANKSDVGATKSTAFVYSPQIGYLIPLGKNNYLDAGVKFESTAKLVDGGSNSNFFGVRVAYGLNL</sequence>
<dbReference type="RefSeq" id="WP_197705846.1">
    <property type="nucleotide sequence ID" value="NZ_AP017422.1"/>
</dbReference>